<sequence length="39" mass="4642">MGLPLVGEWSSGCAAPERIFKKTYRDRRRRYWQSSPSIR</sequence>
<evidence type="ECO:0000313" key="1">
    <source>
        <dbReference type="EMBL" id="BAQ18618.1"/>
    </source>
</evidence>
<dbReference type="HOGENOM" id="CLU_3312555_0_0_5"/>
<organism evidence="1 2">
    <name type="scientific">Methyloceanibacter caenitepidi</name>
    <dbReference type="NCBI Taxonomy" id="1384459"/>
    <lineage>
        <taxon>Bacteria</taxon>
        <taxon>Pseudomonadati</taxon>
        <taxon>Pseudomonadota</taxon>
        <taxon>Alphaproteobacteria</taxon>
        <taxon>Hyphomicrobiales</taxon>
        <taxon>Hyphomicrobiaceae</taxon>
        <taxon>Methyloceanibacter</taxon>
    </lineage>
</organism>
<gene>
    <name evidence="1" type="ORF">GL4_3187</name>
</gene>
<evidence type="ECO:0000313" key="2">
    <source>
        <dbReference type="Proteomes" id="UP000031643"/>
    </source>
</evidence>
<keyword evidence="2" id="KW-1185">Reference proteome</keyword>
<protein>
    <submittedName>
        <fullName evidence="1">Uncharacterized protein</fullName>
    </submittedName>
</protein>
<dbReference type="Proteomes" id="UP000031643">
    <property type="component" value="Chromosome"/>
</dbReference>
<name>A0A0A8K6P0_9HYPH</name>
<reference evidence="1 2" key="1">
    <citation type="submission" date="2014-09" db="EMBL/GenBank/DDBJ databases">
        <title>Genome sequencing of Methyloceanibacter caenitepidi Gela4.</title>
        <authorList>
            <person name="Takeuchi M."/>
            <person name="Susumu S."/>
            <person name="Kamagata Y."/>
            <person name="Oshima K."/>
            <person name="Hattori M."/>
            <person name="Iwasaki W."/>
        </authorList>
    </citation>
    <scope>NUCLEOTIDE SEQUENCE [LARGE SCALE GENOMIC DNA]</scope>
    <source>
        <strain evidence="1 2">Gela4</strain>
    </source>
</reference>
<accession>A0A0A8K6P0</accession>
<dbReference type="AlphaFoldDB" id="A0A0A8K6P0"/>
<proteinExistence type="predicted"/>
<dbReference type="KEGG" id="mcg:GL4_3187"/>
<dbReference type="EMBL" id="AP014648">
    <property type="protein sequence ID" value="BAQ18618.1"/>
    <property type="molecule type" value="Genomic_DNA"/>
</dbReference>